<feature type="compositionally biased region" description="Basic and acidic residues" evidence="1">
    <location>
        <begin position="732"/>
        <end position="746"/>
    </location>
</feature>
<feature type="region of interest" description="Disordered" evidence="1">
    <location>
        <begin position="826"/>
        <end position="905"/>
    </location>
</feature>
<feature type="region of interest" description="Disordered" evidence="1">
    <location>
        <begin position="403"/>
        <end position="448"/>
    </location>
</feature>
<protein>
    <submittedName>
        <fullName evidence="2">Uncharacterized protein</fullName>
    </submittedName>
</protein>
<reference evidence="2 3" key="1">
    <citation type="submission" date="2011-02" db="EMBL/GenBank/DDBJ databases">
        <title>The Genome Sequence of Sphaeroforma arctica JP610.</title>
        <authorList>
            <consortium name="The Broad Institute Genome Sequencing Platform"/>
            <person name="Russ C."/>
            <person name="Cuomo C."/>
            <person name="Young S.K."/>
            <person name="Zeng Q."/>
            <person name="Gargeya S."/>
            <person name="Alvarado L."/>
            <person name="Berlin A."/>
            <person name="Chapman S.B."/>
            <person name="Chen Z."/>
            <person name="Freedman E."/>
            <person name="Gellesch M."/>
            <person name="Goldberg J."/>
            <person name="Griggs A."/>
            <person name="Gujja S."/>
            <person name="Heilman E."/>
            <person name="Heiman D."/>
            <person name="Howarth C."/>
            <person name="Mehta T."/>
            <person name="Neiman D."/>
            <person name="Pearson M."/>
            <person name="Roberts A."/>
            <person name="Saif S."/>
            <person name="Shea T."/>
            <person name="Shenoy N."/>
            <person name="Sisk P."/>
            <person name="Stolte C."/>
            <person name="Sykes S."/>
            <person name="White J."/>
            <person name="Yandava C."/>
            <person name="Burger G."/>
            <person name="Gray M.W."/>
            <person name="Holland P.W.H."/>
            <person name="King N."/>
            <person name="Lang F.B.F."/>
            <person name="Roger A.J."/>
            <person name="Ruiz-Trillo I."/>
            <person name="Haas B."/>
            <person name="Nusbaum C."/>
            <person name="Birren B."/>
        </authorList>
    </citation>
    <scope>NUCLEOTIDE SEQUENCE [LARGE SCALE GENOMIC DNA]</scope>
    <source>
        <strain evidence="2 3">JP610</strain>
    </source>
</reference>
<feature type="region of interest" description="Disordered" evidence="1">
    <location>
        <begin position="467"/>
        <end position="562"/>
    </location>
</feature>
<feature type="compositionally biased region" description="Basic and acidic residues" evidence="1">
    <location>
        <begin position="712"/>
        <end position="724"/>
    </location>
</feature>
<feature type="region of interest" description="Disordered" evidence="1">
    <location>
        <begin position="1"/>
        <end position="43"/>
    </location>
</feature>
<evidence type="ECO:0000313" key="2">
    <source>
        <dbReference type="EMBL" id="KNC79998.1"/>
    </source>
</evidence>
<dbReference type="GeneID" id="25908134"/>
<sequence>MTTRLCTQSRTRERRPGPKLSSKLSSDSDSSSSGSSEDEYQGPLYEWNHKDARAFVPTAEMDKMRDVLQYRTRFARASVSGYAMGLYAVPDANDPELRNQRQKPTPLPLYYVSPSAVEHRKSLGVSDLKAGWYVKATEGQCFQVRVTPLHGEDSRAVCLGLDKHTRDTSEIICYLNIDGKACNTMGDLISVCTEYDCIYEGRVQEQKGRKTKVTQFKFRKISDEPVDKRENTTQGRANSDGWGTIMLEFTQAKKGKARHVAPGAYTPGTYRRRPNEEKFMKKGLAMGVGKGAVIEREEKFAGHVYNTSHKHNLPDQTLTIHIREQWWMVNKMILDGNYEPMTAEIAKKGMNATATKPGLLQKDIPREKLEKKMVKEQIVDCIDVDTGEVLKAYRAIKQPEPVKIVLDDDDDGTPQRDSERGRESGKSGSQGSRRRASLGDGVQTKPCLSGVRKRELHVTDVEDVFMREDLNRQTTSPAHSTATTSTTTTSPHTTKRMRVNGKGMSQPPLMTALSAQSDAHAPHNNTQQPQDVYAQQAQGNDQAPDSDADARAQALHSDPSANVLSVSVEDERAEAYNREQERLRLLFAEYGVDTAPHQRLHVENGINHIDNIPFFISGQEEQYRAYRESLMHEAPAAEEFAEGDGYAYDQSHEDGFVPDNADAHAYNGAPEQGDVVYEHAHGQDNSHTQLHTDAHGVAVEKTEVQVVSAKYGDGHEHQQPREQTKGGAHAQQEGHAEKSVDGHADDSNTPSAAQTAEVQSSSPVAAEAPTTTTTAIATTTTSDDAQANGAVENVGLSGDAAEMAAYAQARVAAALRETQARARIANEQARISAEPKQRERDEQARTEQDNKERDHAEHVRIAEEGREGTSDGDPHAGDAPATQVSVADEQASGEQQVRAEHSVHMDVDDPTGVRVQEAAVAATRGEVASGSVDVSRAASAVGEMPHTETVHVGPGHPQPEIVVQEQESDEDDDSDDSMPVAAKPDL</sequence>
<keyword evidence="3" id="KW-1185">Reference proteome</keyword>
<name>A0A0L0FVN0_9EUKA</name>
<feature type="compositionally biased region" description="Low complexity" evidence="1">
    <location>
        <begin position="474"/>
        <end position="492"/>
    </location>
</feature>
<evidence type="ECO:0000313" key="3">
    <source>
        <dbReference type="Proteomes" id="UP000054560"/>
    </source>
</evidence>
<dbReference type="Proteomes" id="UP000054560">
    <property type="component" value="Unassembled WGS sequence"/>
</dbReference>
<dbReference type="EMBL" id="KQ242211">
    <property type="protein sequence ID" value="KNC79998.1"/>
    <property type="molecule type" value="Genomic_DNA"/>
</dbReference>
<dbReference type="RefSeq" id="XP_014153900.1">
    <property type="nucleotide sequence ID" value="XM_014298425.1"/>
</dbReference>
<gene>
    <name evidence="2" type="ORF">SARC_07630</name>
</gene>
<feature type="compositionally biased region" description="Low complexity" evidence="1">
    <location>
        <begin position="18"/>
        <end position="35"/>
    </location>
</feature>
<feature type="region of interest" description="Disordered" evidence="1">
    <location>
        <begin position="947"/>
        <end position="986"/>
    </location>
</feature>
<accession>A0A0L0FVN0</accession>
<organism evidence="2 3">
    <name type="scientific">Sphaeroforma arctica JP610</name>
    <dbReference type="NCBI Taxonomy" id="667725"/>
    <lineage>
        <taxon>Eukaryota</taxon>
        <taxon>Ichthyosporea</taxon>
        <taxon>Ichthyophonida</taxon>
        <taxon>Sphaeroforma</taxon>
    </lineage>
</organism>
<feature type="compositionally biased region" description="Basic and acidic residues" evidence="1">
    <location>
        <begin position="413"/>
        <end position="425"/>
    </location>
</feature>
<feature type="compositionally biased region" description="Polar residues" evidence="1">
    <location>
        <begin position="747"/>
        <end position="763"/>
    </location>
</feature>
<feature type="compositionally biased region" description="Basic and acidic residues" evidence="1">
    <location>
        <begin position="833"/>
        <end position="876"/>
    </location>
</feature>
<feature type="compositionally biased region" description="Low complexity" evidence="1">
    <location>
        <begin position="527"/>
        <end position="538"/>
    </location>
</feature>
<evidence type="ECO:0000256" key="1">
    <source>
        <dbReference type="SAM" id="MobiDB-lite"/>
    </source>
</evidence>
<dbReference type="AlphaFoldDB" id="A0A0L0FVN0"/>
<proteinExistence type="predicted"/>
<feature type="compositionally biased region" description="Acidic residues" evidence="1">
    <location>
        <begin position="966"/>
        <end position="976"/>
    </location>
</feature>
<feature type="region of interest" description="Disordered" evidence="1">
    <location>
        <begin position="712"/>
        <end position="772"/>
    </location>
</feature>